<dbReference type="InterPro" id="IPR001599">
    <property type="entry name" value="Macroglobln_a2"/>
</dbReference>
<keyword evidence="3" id="KW-1185">Reference proteome</keyword>
<sequence length="1929" mass="219571">MKKLYSLLIIFIAINGEAQVKFDQIRKKSWVSHYYKITSKQFEYFTAIDSIPIESFEKFTPQFILNADSTYINVLPNGNYVKIDIVDYHITATLINISSLKLLTVNNKNKLQLVVATTNNTYLNNAQVFVKNKEVLFNTASQTYLVQSRNIDEAFVKVYASNDTLYTNIAVDKSPDVSITNQKKAVFKTTTFYKILHFIPTKIANIFKKHRKPVYNTNGYIIFNQPKYKIKDTVKYKAYLLNDQLKPFEKSLQVILNYKNKGKYVEQVLDTLAPITKGDYVGSFVLSDTLPLDVTYSVSFKYKQRILKAASFSTEDYLLDQVSSYQFSSSSTDYYLNDTLEFTASAKDANQLNVLDATVALTITTAQVYETFADTVFVADTLYIATTKLLANGDTKFKVPTALFPKANMSLSAVLKFSNANNETHTEQKNIDYFFEKSAYLLLQKNDTVYATFLSNNKSVHKKALIQINDAPFLTIDLPFMQPINPLVATITLKSVDSNATTQTLEIDAKSNVLQFEKITQKDTLGFRIFNPYKIPVYYTVFNKNDIIYQGKDSAKNITWQRLLKNSKDFYEVRYQYYWGGVEQSLLQYLTIPYNILSANVTAKSTVFPGEIDNIQLNVIDYKGTPVQGVNLTAVSYNNEFNKDIKYPKLPYLVNYHQLKSLNYETFLNDDLNNVYEKSFFSKNSGWVHKFGLDTMDYYKILLQQNKVYTSKKVIYTAMPQVAISVFDKMVPQPIFLLYVNKKFVYYNAVNVPQKYAYEVQPGYTQFEIRLLDKTIYLDSVYVQPNYKYDFFIDMADLPKHARVVPNKKYWSIAEMNLIEKQIMVVKKSYNNNGAFIWQSDRVFNLVNNQNDYVIGPFNNGTVQFYKPNHFDINVDLESPYLYDFAPKKVRLEKMYLFPVKDTNNRLQLKNTLLPNWGDTLVAPPVIAYNEIPKSTVINFIEKNNAYVRAAALRNKLPYGKLQLQFVTDSSIKYVVLMHCDTVYLVNNFYYNNIDYIKPGMYDVLLITTNNTVFTKQHIVVMPYGSTFVKLGKLTFVPNHPIVTQLKAEAILYQQKLELQYALSLTKQSNPTQMEPYLFDARDAVSIRGILLDEKTKEPIPFATIRIDGYQNGTSTNDKGIFQFKNLRKGTYQLLVSAVGYNTNFYTVTLNTQNISLTIYASVSKMSLEEVVVTGYATTQRKFSMVGAAASIRSNDNVSIALNGKVAGVNITNSNNGVFIGESISLRGLSSLTGNNEALIVIDGIIQNAKKFSDINPADILSVDILDATKSVILFGAQGANGVIMVKTKTQGIRKNFKDYAFWVPNFFTDKNGQASFDVKYPDNITGWKTFIVGMDIKNRILNTNIFTQAFKPIAAQVNAPTFLIEGDSAAYVSKVLNYTTDAYTVNSTFKINNNITAQRTTTINASDAHINKQWVKASNSDSIKTTFSIETTTGFTDAEERSIPVFKRGTEKAIGNFWVLTNDTTFALPSSNTNATLHIGIVNNTIDILLDELAQLKNYPYACMEQTTSKLMGLQLTKIINEKLKKPFDDQKLLTMLLNKIQTNQLYSGGWSWWPNGNEDVYVTNYITKVLLKFNNDPSVASNIRNAFLYLQNQLPVLSNERLIATLHTLSEGKHVINYEGWLNKVKFDSLSIHAQWQYVRILQNQKMDYANQLTKVMKAASTGILGDIHWGTQNYRWESNEVATTLIAYKVFENNSAYQSMLPKIIQYFISKRGNGYWSNTVETASIIETILPEVLKNNNDVQQPTKVTIAGDTNIVVTKFPYKASFTSSTSKNLQINKSGNGITYFTSFQQFFDANPITVDTNFVVQTSFLQSNNTVTQLKAGESVIMNVTINALKEAEYVMIEIPIPAGCNVAQKNAYQNGIYKEFYKDKILMFVPNLQKGMFTQQIPLQVRYTGKYFINPAKVSLMYFPIFYGQNSIKNIEITE</sequence>
<dbReference type="Pfam" id="PF07715">
    <property type="entry name" value="Plug"/>
    <property type="match status" value="1"/>
</dbReference>
<dbReference type="Gene3D" id="1.50.10.20">
    <property type="match status" value="1"/>
</dbReference>
<evidence type="ECO:0000313" key="3">
    <source>
        <dbReference type="Proteomes" id="UP001595907"/>
    </source>
</evidence>
<dbReference type="PANTHER" id="PTHR40094">
    <property type="entry name" value="ALPHA-2-MACROGLOBULIN HOMOLOG"/>
    <property type="match status" value="1"/>
</dbReference>
<comment type="caution">
    <text evidence="2">The sequence shown here is derived from an EMBL/GenBank/DDBJ whole genome shotgun (WGS) entry which is preliminary data.</text>
</comment>
<dbReference type="SUPFAM" id="SSF56935">
    <property type="entry name" value="Porins"/>
    <property type="match status" value="1"/>
</dbReference>
<dbReference type="PANTHER" id="PTHR40094:SF1">
    <property type="entry name" value="UBIQUITIN DOMAIN-CONTAINING PROTEIN"/>
    <property type="match status" value="1"/>
</dbReference>
<dbReference type="InterPro" id="IPR012910">
    <property type="entry name" value="Plug_dom"/>
</dbReference>
<dbReference type="Gene3D" id="2.60.40.1930">
    <property type="match status" value="1"/>
</dbReference>
<dbReference type="Proteomes" id="UP001595907">
    <property type="component" value="Unassembled WGS sequence"/>
</dbReference>
<dbReference type="InterPro" id="IPR041246">
    <property type="entry name" value="Bact_MG10"/>
</dbReference>
<evidence type="ECO:0000313" key="2">
    <source>
        <dbReference type="EMBL" id="MFC4263529.1"/>
    </source>
</evidence>
<dbReference type="InterPro" id="IPR037066">
    <property type="entry name" value="Plug_dom_sf"/>
</dbReference>
<organism evidence="2 3">
    <name type="scientific">Ferruginibacter yonginensis</name>
    <dbReference type="NCBI Taxonomy" id="1310416"/>
    <lineage>
        <taxon>Bacteria</taxon>
        <taxon>Pseudomonadati</taxon>
        <taxon>Bacteroidota</taxon>
        <taxon>Chitinophagia</taxon>
        <taxon>Chitinophagales</taxon>
        <taxon>Chitinophagaceae</taxon>
        <taxon>Ferruginibacter</taxon>
    </lineage>
</organism>
<dbReference type="RefSeq" id="WP_379710224.1">
    <property type="nucleotide sequence ID" value="NZ_JBHSCZ010000002.1"/>
</dbReference>
<dbReference type="SMART" id="SM01360">
    <property type="entry name" value="A2M"/>
    <property type="match status" value="1"/>
</dbReference>
<protein>
    <submittedName>
        <fullName evidence="2">Carboxypeptidase-like regulatory domain-containing protein</fullName>
    </submittedName>
</protein>
<dbReference type="Pfam" id="PF17973">
    <property type="entry name" value="bMG10"/>
    <property type="match status" value="1"/>
</dbReference>
<dbReference type="Gene3D" id="2.60.40.1120">
    <property type="entry name" value="Carboxypeptidase-like, regulatory domain"/>
    <property type="match status" value="1"/>
</dbReference>
<accession>A0ABV8QTU6</accession>
<evidence type="ECO:0000259" key="1">
    <source>
        <dbReference type="SMART" id="SM01360"/>
    </source>
</evidence>
<dbReference type="InterPro" id="IPR008969">
    <property type="entry name" value="CarboxyPept-like_regulatory"/>
</dbReference>
<dbReference type="Gene3D" id="2.170.130.10">
    <property type="entry name" value="TonB-dependent receptor, plug domain"/>
    <property type="match status" value="1"/>
</dbReference>
<gene>
    <name evidence="2" type="ORF">ACFOWM_11600</name>
</gene>
<dbReference type="SUPFAM" id="SSF49464">
    <property type="entry name" value="Carboxypeptidase regulatory domain-like"/>
    <property type="match status" value="1"/>
</dbReference>
<dbReference type="Pfam" id="PF00207">
    <property type="entry name" value="A2M"/>
    <property type="match status" value="1"/>
</dbReference>
<proteinExistence type="predicted"/>
<dbReference type="InterPro" id="IPR008930">
    <property type="entry name" value="Terpenoid_cyclase/PrenylTrfase"/>
</dbReference>
<name>A0ABV8QTU6_9BACT</name>
<dbReference type="InterPro" id="IPR051802">
    <property type="entry name" value="YfhM-like"/>
</dbReference>
<feature type="domain" description="Alpha-2-macroglobulin" evidence="1">
    <location>
        <begin position="1301"/>
        <end position="1390"/>
    </location>
</feature>
<dbReference type="Pfam" id="PF13715">
    <property type="entry name" value="CarbopepD_reg_2"/>
    <property type="match status" value="1"/>
</dbReference>
<dbReference type="SUPFAM" id="SSF48239">
    <property type="entry name" value="Terpenoid cyclases/Protein prenyltransferases"/>
    <property type="match status" value="1"/>
</dbReference>
<dbReference type="EMBL" id="JBHSCZ010000002">
    <property type="protein sequence ID" value="MFC4263529.1"/>
    <property type="molecule type" value="Genomic_DNA"/>
</dbReference>
<reference evidence="3" key="1">
    <citation type="journal article" date="2019" name="Int. J. Syst. Evol. Microbiol.">
        <title>The Global Catalogue of Microorganisms (GCM) 10K type strain sequencing project: providing services to taxonomists for standard genome sequencing and annotation.</title>
        <authorList>
            <consortium name="The Broad Institute Genomics Platform"/>
            <consortium name="The Broad Institute Genome Sequencing Center for Infectious Disease"/>
            <person name="Wu L."/>
            <person name="Ma J."/>
        </authorList>
    </citation>
    <scope>NUCLEOTIDE SEQUENCE [LARGE SCALE GENOMIC DNA]</scope>
    <source>
        <strain evidence="3">CECT 8289</strain>
    </source>
</reference>